<dbReference type="SUPFAM" id="SSF56349">
    <property type="entry name" value="DNA breaking-rejoining enzymes"/>
    <property type="match status" value="1"/>
</dbReference>
<protein>
    <recommendedName>
        <fullName evidence="4">Tyr recombinase domain-containing protein</fullName>
    </recommendedName>
</protein>
<evidence type="ECO:0008006" key="4">
    <source>
        <dbReference type="Google" id="ProtNLM"/>
    </source>
</evidence>
<dbReference type="PANTHER" id="PTHR34605:SF4">
    <property type="entry name" value="DNA ADENINE METHYLTRANSFERASE"/>
    <property type="match status" value="1"/>
</dbReference>
<dbReference type="PANTHER" id="PTHR34605">
    <property type="entry name" value="PHAGE_INTEGRASE DOMAIN-CONTAINING PROTEIN"/>
    <property type="match status" value="1"/>
</dbReference>
<reference evidence="2 3" key="1">
    <citation type="submission" date="2022-05" db="EMBL/GenBank/DDBJ databases">
        <authorList>
            <consortium name="Genoscope - CEA"/>
            <person name="William W."/>
        </authorList>
    </citation>
    <scope>NUCLEOTIDE SEQUENCE [LARGE SCALE GENOMIC DNA]</scope>
</reference>
<evidence type="ECO:0000256" key="1">
    <source>
        <dbReference type="ARBA" id="ARBA00023172"/>
    </source>
</evidence>
<dbReference type="GO" id="GO:0015074">
    <property type="term" value="P:DNA integration"/>
    <property type="evidence" value="ECO:0007669"/>
    <property type="project" value="InterPro"/>
</dbReference>
<dbReference type="EMBL" id="CALNXJ010000030">
    <property type="protein sequence ID" value="CAH3136425.1"/>
    <property type="molecule type" value="Genomic_DNA"/>
</dbReference>
<comment type="caution">
    <text evidence="2">The sequence shown here is derived from an EMBL/GenBank/DDBJ whole genome shotgun (WGS) entry which is preliminary data.</text>
</comment>
<keyword evidence="1" id="KW-0233">DNA recombination</keyword>
<dbReference type="InterPro" id="IPR011010">
    <property type="entry name" value="DNA_brk_join_enz"/>
</dbReference>
<name>A0AAU9X4G3_9CNID</name>
<dbReference type="Proteomes" id="UP001159428">
    <property type="component" value="Unassembled WGS sequence"/>
</dbReference>
<keyword evidence="3" id="KW-1185">Reference proteome</keyword>
<evidence type="ECO:0000313" key="3">
    <source>
        <dbReference type="Proteomes" id="UP001159428"/>
    </source>
</evidence>
<dbReference type="GO" id="GO:0006310">
    <property type="term" value="P:DNA recombination"/>
    <property type="evidence" value="ECO:0007669"/>
    <property type="project" value="UniProtKB-KW"/>
</dbReference>
<proteinExistence type="predicted"/>
<sequence>LSYAALKWFHSFFPCNDNNPLNSSVGHNLLEAAKCCKPVAVKRAPIPADIIRNIINKYAGPSANLKNSRLAYTNLSSSTALFRPVRLFKSTSEYKLYGGKLSYTRCREIIKDCLKELGLDHKMYGLHSLRSGGATSAVSNNPNLSERLLKLHGRWKSDTAKDMYV</sequence>
<evidence type="ECO:0000313" key="2">
    <source>
        <dbReference type="EMBL" id="CAH3136425.1"/>
    </source>
</evidence>
<dbReference type="AlphaFoldDB" id="A0AAU9X4G3"/>
<dbReference type="GO" id="GO:0003677">
    <property type="term" value="F:DNA binding"/>
    <property type="evidence" value="ECO:0007669"/>
    <property type="project" value="InterPro"/>
</dbReference>
<dbReference type="InterPro" id="IPR052925">
    <property type="entry name" value="Phage_Integrase-like_Recomb"/>
</dbReference>
<accession>A0AAU9X4G3</accession>
<dbReference type="Gene3D" id="1.10.443.10">
    <property type="entry name" value="Intergrase catalytic core"/>
    <property type="match status" value="1"/>
</dbReference>
<dbReference type="InterPro" id="IPR013762">
    <property type="entry name" value="Integrase-like_cat_sf"/>
</dbReference>
<feature type="non-terminal residue" evidence="2">
    <location>
        <position position="1"/>
    </location>
</feature>
<gene>
    <name evidence="2" type="ORF">PMEA_00017706</name>
</gene>
<organism evidence="2 3">
    <name type="scientific">Pocillopora meandrina</name>
    <dbReference type="NCBI Taxonomy" id="46732"/>
    <lineage>
        <taxon>Eukaryota</taxon>
        <taxon>Metazoa</taxon>
        <taxon>Cnidaria</taxon>
        <taxon>Anthozoa</taxon>
        <taxon>Hexacorallia</taxon>
        <taxon>Scleractinia</taxon>
        <taxon>Astrocoeniina</taxon>
        <taxon>Pocilloporidae</taxon>
        <taxon>Pocillopora</taxon>
    </lineage>
</organism>